<dbReference type="EMBL" id="BAAATR010000065">
    <property type="protein sequence ID" value="GAA2278919.1"/>
    <property type="molecule type" value="Genomic_DNA"/>
</dbReference>
<protein>
    <submittedName>
        <fullName evidence="2">Uncharacterized protein</fullName>
    </submittedName>
</protein>
<feature type="compositionally biased region" description="Basic and acidic residues" evidence="1">
    <location>
        <begin position="14"/>
        <end position="24"/>
    </location>
</feature>
<feature type="region of interest" description="Disordered" evidence="1">
    <location>
        <begin position="1"/>
        <end position="45"/>
    </location>
</feature>
<evidence type="ECO:0000256" key="1">
    <source>
        <dbReference type="SAM" id="MobiDB-lite"/>
    </source>
</evidence>
<name>A0ABN3EZJ2_9ACTN</name>
<gene>
    <name evidence="2" type="ORF">GCM10010430_76170</name>
</gene>
<dbReference type="Proteomes" id="UP001500305">
    <property type="component" value="Unassembled WGS sequence"/>
</dbReference>
<evidence type="ECO:0000313" key="2">
    <source>
        <dbReference type="EMBL" id="GAA2278919.1"/>
    </source>
</evidence>
<reference evidence="2 3" key="1">
    <citation type="journal article" date="2019" name="Int. J. Syst. Evol. Microbiol.">
        <title>The Global Catalogue of Microorganisms (GCM) 10K type strain sequencing project: providing services to taxonomists for standard genome sequencing and annotation.</title>
        <authorList>
            <consortium name="The Broad Institute Genomics Platform"/>
            <consortium name="The Broad Institute Genome Sequencing Center for Infectious Disease"/>
            <person name="Wu L."/>
            <person name="Ma J."/>
        </authorList>
    </citation>
    <scope>NUCLEOTIDE SEQUENCE [LARGE SCALE GENOMIC DNA]</scope>
    <source>
        <strain evidence="2 3">JCM 7356</strain>
    </source>
</reference>
<sequence>MRPSSLKAPPEVIRPARERKRQEKALAAAAETPRGETPLPSDLSASTEATELLELGEKLRQHDVRFLRQLDHAARHGDPALARQALDELLHAAHALTIHHRELAERLLDAHPIQAPAPGETSPGPVVSPRGETEAGPDTDPTAG</sequence>
<comment type="caution">
    <text evidence="2">The sequence shown here is derived from an EMBL/GenBank/DDBJ whole genome shotgun (WGS) entry which is preliminary data.</text>
</comment>
<keyword evidence="3" id="KW-1185">Reference proteome</keyword>
<organism evidence="2 3">
    <name type="scientific">Kitasatospora cystarginea</name>
    <dbReference type="NCBI Taxonomy" id="58350"/>
    <lineage>
        <taxon>Bacteria</taxon>
        <taxon>Bacillati</taxon>
        <taxon>Actinomycetota</taxon>
        <taxon>Actinomycetes</taxon>
        <taxon>Kitasatosporales</taxon>
        <taxon>Streptomycetaceae</taxon>
        <taxon>Kitasatospora</taxon>
    </lineage>
</organism>
<dbReference type="RefSeq" id="WP_344641149.1">
    <property type="nucleotide sequence ID" value="NZ_BAAATR010000065.1"/>
</dbReference>
<accession>A0ABN3EZJ2</accession>
<proteinExistence type="predicted"/>
<evidence type="ECO:0000313" key="3">
    <source>
        <dbReference type="Proteomes" id="UP001500305"/>
    </source>
</evidence>
<feature type="region of interest" description="Disordered" evidence="1">
    <location>
        <begin position="109"/>
        <end position="144"/>
    </location>
</feature>